<dbReference type="NCBIfam" id="NF041770">
    <property type="entry name" value="CFI_box_CTERM"/>
    <property type="match status" value="1"/>
</dbReference>
<dbReference type="RefSeq" id="WP_073377419.1">
    <property type="nucleotide sequence ID" value="NZ_FQXS01000019.1"/>
</dbReference>
<feature type="transmembrane region" description="Helical" evidence="2">
    <location>
        <begin position="759"/>
        <end position="788"/>
    </location>
</feature>
<accession>A0A1M5XF37</accession>
<keyword evidence="2" id="KW-0812">Transmembrane</keyword>
<keyword evidence="2" id="KW-0472">Membrane</keyword>
<dbReference type="STRING" id="1121409.SAMN02745124_03024"/>
<evidence type="ECO:0000313" key="4">
    <source>
        <dbReference type="EMBL" id="SHH98272.1"/>
    </source>
</evidence>
<feature type="region of interest" description="Disordered" evidence="1">
    <location>
        <begin position="519"/>
        <end position="555"/>
    </location>
</feature>
<proteinExistence type="predicted"/>
<organism evidence="4 5">
    <name type="scientific">Desulfofustis glycolicus DSM 9705</name>
    <dbReference type="NCBI Taxonomy" id="1121409"/>
    <lineage>
        <taxon>Bacteria</taxon>
        <taxon>Pseudomonadati</taxon>
        <taxon>Thermodesulfobacteriota</taxon>
        <taxon>Desulfobulbia</taxon>
        <taxon>Desulfobulbales</taxon>
        <taxon>Desulfocapsaceae</taxon>
        <taxon>Desulfofustis</taxon>
    </lineage>
</organism>
<dbReference type="SUPFAM" id="SSF101898">
    <property type="entry name" value="NHL repeat"/>
    <property type="match status" value="1"/>
</dbReference>
<evidence type="ECO:0000256" key="3">
    <source>
        <dbReference type="SAM" id="SignalP"/>
    </source>
</evidence>
<keyword evidence="2" id="KW-1133">Transmembrane helix</keyword>
<dbReference type="Pfam" id="PF17164">
    <property type="entry name" value="DUF5122"/>
    <property type="match status" value="4"/>
</dbReference>
<evidence type="ECO:0000256" key="2">
    <source>
        <dbReference type="SAM" id="Phobius"/>
    </source>
</evidence>
<dbReference type="Gene3D" id="2.80.10.50">
    <property type="match status" value="2"/>
</dbReference>
<feature type="region of interest" description="Disordered" evidence="1">
    <location>
        <begin position="579"/>
        <end position="628"/>
    </location>
</feature>
<dbReference type="EMBL" id="FQXS01000019">
    <property type="protein sequence ID" value="SHH98272.1"/>
    <property type="molecule type" value="Genomic_DNA"/>
</dbReference>
<feature type="chain" id="PRO_5012522487" evidence="3">
    <location>
        <begin position="26"/>
        <end position="804"/>
    </location>
</feature>
<dbReference type="AlphaFoldDB" id="A0A1M5XF37"/>
<feature type="compositionally biased region" description="Acidic residues" evidence="1">
    <location>
        <begin position="590"/>
        <end position="618"/>
    </location>
</feature>
<keyword evidence="3" id="KW-0732">Signal</keyword>
<dbReference type="Proteomes" id="UP000184139">
    <property type="component" value="Unassembled WGS sequence"/>
</dbReference>
<dbReference type="OrthoDB" id="5481505at2"/>
<sequence length="804" mass="83647">MMRICRLMVTMTVCAVLGMPGLVFADLAPNGDFGQNGMVLTKLGLGSDEAAAIAVQEDGRIVVAGSTDTGIDRDMAVVRYLPSGEVDPDFLFSAGRLIGPELGDDGVKALTVLDDGTLILAGFITEYDRTSAVLVKLLANGQLDYRFGEQGVAVAPVGGVDTQFQDIHLMTDGKIAAVGSVVSGETAQPLVARFSPDGSPDQEFGDGGLQRVETVSGVLHAVTADDAGNLLACGFATDDGQRNGLLLLRLTNGQPDATFGSEGMVVVFNSEEQIIGHDLALQQDGSLVIAGEVGAVDGRWSVLIGRFSADGQPDLTLSDDGLLVHDLGQDSAAYAVAVMPDNTVVAAGYRQLEGEKDTIILTFDTSLALLATPESPTAPKDETPIVVSQLAVEEGAFSEAAALSARSPQQADLLTTAVAGSDEVSYAITAQADGTVYTAGSSGTEGETAIMVAGYAAADDQTADDARETAPVYSTYYAIETTPITVITRVGALTGGAITQLAVDTETCIAVCQAACPEDGTTDSGTDAGTDAGTDSDPTVDDDTDPGTESTTETVSCADACVESCAIPTVTQRGVVYSVTPGPVYTDGDATSDGEDSGGDDDGDGVDAGDTSGDDQDGGDATGDLTDANPLGSGNLLLFDDYLVKKGQTEDGSGAGVFTSEIEQVNPQTVYYVRAYAVLSDGSVIYGNELFFKTDDACFIATAAFGSIDHVAVRALRLFRDRYLKPFAWGQSLITVYYQVSPPLAELVAAIPLLRLAALWLLLPLAAGALLLVYLPVVGPYLLVAWWLHRSYQPARNRVRIWMP</sequence>
<gene>
    <name evidence="4" type="ORF">SAMN02745124_03024</name>
</gene>
<name>A0A1M5XF37_9BACT</name>
<dbReference type="NCBIfam" id="TIGR02608">
    <property type="entry name" value="delta_60_rpt"/>
    <property type="match status" value="5"/>
</dbReference>
<evidence type="ECO:0000256" key="1">
    <source>
        <dbReference type="SAM" id="MobiDB-lite"/>
    </source>
</evidence>
<feature type="signal peptide" evidence="3">
    <location>
        <begin position="1"/>
        <end position="25"/>
    </location>
</feature>
<protein>
    <submittedName>
        <fullName evidence="4">Delta-60 repeat domain-containing protein</fullName>
    </submittedName>
</protein>
<keyword evidence="5" id="KW-1185">Reference proteome</keyword>
<dbReference type="InterPro" id="IPR049886">
    <property type="entry name" value="CFI_box_CTERM_dom"/>
</dbReference>
<dbReference type="InterPro" id="IPR013431">
    <property type="entry name" value="Delta_60_rpt"/>
</dbReference>
<reference evidence="4 5" key="1">
    <citation type="submission" date="2016-11" db="EMBL/GenBank/DDBJ databases">
        <authorList>
            <person name="Jaros S."/>
            <person name="Januszkiewicz K."/>
            <person name="Wedrychowicz H."/>
        </authorList>
    </citation>
    <scope>NUCLEOTIDE SEQUENCE [LARGE SCALE GENOMIC DNA]</scope>
    <source>
        <strain evidence="4 5">DSM 9705</strain>
    </source>
</reference>
<feature type="compositionally biased region" description="Low complexity" evidence="1">
    <location>
        <begin position="522"/>
        <end position="537"/>
    </location>
</feature>
<evidence type="ECO:0000313" key="5">
    <source>
        <dbReference type="Proteomes" id="UP000184139"/>
    </source>
</evidence>